<dbReference type="AlphaFoldDB" id="W8BJP9"/>
<dbReference type="Gene3D" id="3.90.228.10">
    <property type="match status" value="1"/>
</dbReference>
<dbReference type="InterPro" id="IPR004102">
    <property type="entry name" value="Poly(ADP-ribose)pol_reg_dom"/>
</dbReference>
<dbReference type="InterPro" id="IPR012982">
    <property type="entry name" value="PARP1-like_PADR1_Zn_ribbon"/>
</dbReference>
<dbReference type="InterPro" id="IPR001510">
    <property type="entry name" value="Znf_PARP"/>
</dbReference>
<keyword evidence="8" id="KW-0677">Repeat</keyword>
<dbReference type="InterPro" id="IPR008893">
    <property type="entry name" value="WGR_domain"/>
</dbReference>
<evidence type="ECO:0000256" key="1">
    <source>
        <dbReference type="ARBA" id="ARBA00000438"/>
    </source>
</evidence>
<feature type="domain" description="PARP-type" evidence="20">
    <location>
        <begin position="35"/>
        <end position="117"/>
    </location>
</feature>
<evidence type="ECO:0000256" key="15">
    <source>
        <dbReference type="ARBA" id="ARBA00024347"/>
    </source>
</evidence>
<keyword evidence="6" id="KW-0548">Nucleotidyltransferase</keyword>
<feature type="domain" description="WGR" evidence="23">
    <location>
        <begin position="557"/>
        <end position="654"/>
    </location>
</feature>
<dbReference type="InterPro" id="IPR049296">
    <property type="entry name" value="PARP1-like_PADR1_N"/>
</dbReference>
<dbReference type="OrthoDB" id="429950at2759"/>
<evidence type="ECO:0000256" key="19">
    <source>
        <dbReference type="SAM" id="MobiDB-lite"/>
    </source>
</evidence>
<dbReference type="GO" id="GO:0003677">
    <property type="term" value="F:DNA binding"/>
    <property type="evidence" value="ECO:0007669"/>
    <property type="project" value="UniProtKB-KW"/>
</dbReference>
<dbReference type="Gene3D" id="3.90.640.80">
    <property type="match status" value="1"/>
</dbReference>
<reference evidence="24" key="2">
    <citation type="journal article" date="2014" name="BMC Genomics">
        <title>A genomic perspective to assessing quality of mass-reared SIT flies used in Mediterranean fruit fly (Ceratitis capitata) eradication in California.</title>
        <authorList>
            <person name="Calla B."/>
            <person name="Hall B."/>
            <person name="Hou S."/>
            <person name="Geib S.M."/>
        </authorList>
    </citation>
    <scope>NUCLEOTIDE SEQUENCE</scope>
</reference>
<feature type="domain" description="PARP catalytic" evidence="21">
    <location>
        <begin position="802"/>
        <end position="1026"/>
    </location>
</feature>
<dbReference type="Gene3D" id="1.20.142.10">
    <property type="entry name" value="Poly(ADP-ribose) polymerase, regulatory domain"/>
    <property type="match status" value="1"/>
</dbReference>
<dbReference type="Pfam" id="PF00645">
    <property type="entry name" value="zf-PARP"/>
    <property type="match status" value="2"/>
</dbReference>
<dbReference type="SUPFAM" id="SSF57716">
    <property type="entry name" value="Glucocorticoid receptor-like (DNA-binding domain)"/>
    <property type="match status" value="2"/>
</dbReference>
<dbReference type="PROSITE" id="PS51060">
    <property type="entry name" value="PARP_ALPHA_HD"/>
    <property type="match status" value="1"/>
</dbReference>
<evidence type="ECO:0000256" key="10">
    <source>
        <dbReference type="ARBA" id="ARBA00022771"/>
    </source>
</evidence>
<evidence type="ECO:0000256" key="9">
    <source>
        <dbReference type="ARBA" id="ARBA00022765"/>
    </source>
</evidence>
<keyword evidence="9" id="KW-0013">ADP-ribosylation</keyword>
<accession>W8BJP9</accession>
<dbReference type="SMART" id="SM00773">
    <property type="entry name" value="WGR"/>
    <property type="match status" value="1"/>
</dbReference>
<keyword evidence="12 18" id="KW-0520">NAD</keyword>
<keyword evidence="7" id="KW-0479">Metal-binding</keyword>
<evidence type="ECO:0000256" key="14">
    <source>
        <dbReference type="ARBA" id="ARBA00023242"/>
    </source>
</evidence>
<keyword evidence="10" id="KW-0863">Zinc-finger</keyword>
<evidence type="ECO:0000256" key="8">
    <source>
        <dbReference type="ARBA" id="ARBA00022737"/>
    </source>
</evidence>
<evidence type="ECO:0000256" key="6">
    <source>
        <dbReference type="ARBA" id="ARBA00022695"/>
    </source>
</evidence>
<dbReference type="InterPro" id="IPR008288">
    <property type="entry name" value="PARP"/>
</dbReference>
<evidence type="ECO:0000256" key="12">
    <source>
        <dbReference type="ARBA" id="ARBA00023027"/>
    </source>
</evidence>
<dbReference type="PROSITE" id="PS51059">
    <property type="entry name" value="PARP_CATALYTIC"/>
    <property type="match status" value="1"/>
</dbReference>
<dbReference type="EMBL" id="GAMC01009297">
    <property type="protein sequence ID" value="JAB97258.1"/>
    <property type="molecule type" value="mRNA"/>
</dbReference>
<evidence type="ECO:0000256" key="4">
    <source>
        <dbReference type="ARBA" id="ARBA00022676"/>
    </source>
</evidence>
<name>W8BJP9_CERCA</name>
<dbReference type="Pfam" id="PF05406">
    <property type="entry name" value="WGR"/>
    <property type="match status" value="1"/>
</dbReference>
<dbReference type="PIRSF" id="PIRSF000489">
    <property type="entry name" value="NAD_ADPRT"/>
    <property type="match status" value="1"/>
</dbReference>
<dbReference type="CDD" id="cd08001">
    <property type="entry name" value="WGR_PARP1_like"/>
    <property type="match status" value="1"/>
</dbReference>
<keyword evidence="13" id="KW-0238">DNA-binding</keyword>
<feature type="domain" description="PARP-type" evidence="20">
    <location>
        <begin position="141"/>
        <end position="230"/>
    </location>
</feature>
<dbReference type="CDD" id="cd01437">
    <property type="entry name" value="parp_like"/>
    <property type="match status" value="1"/>
</dbReference>
<comment type="similarity">
    <text evidence="15">Belongs to the ARTD/PARP family.</text>
</comment>
<dbReference type="SUPFAM" id="SSF142921">
    <property type="entry name" value="WGR domain-like"/>
    <property type="match status" value="1"/>
</dbReference>
<comment type="subcellular location">
    <subcellularLocation>
        <location evidence="3">Nucleus</location>
    </subcellularLocation>
</comment>
<evidence type="ECO:0000256" key="16">
    <source>
        <dbReference type="ARBA" id="ARBA00033987"/>
    </source>
</evidence>
<organism evidence="24">
    <name type="scientific">Ceratitis capitata</name>
    <name type="common">Mediterranean fruit fly</name>
    <name type="synonym">Tephritis capitata</name>
    <dbReference type="NCBI Taxonomy" id="7213"/>
    <lineage>
        <taxon>Eukaryota</taxon>
        <taxon>Metazoa</taxon>
        <taxon>Ecdysozoa</taxon>
        <taxon>Arthropoda</taxon>
        <taxon>Hexapoda</taxon>
        <taxon>Insecta</taxon>
        <taxon>Pterygota</taxon>
        <taxon>Neoptera</taxon>
        <taxon>Endopterygota</taxon>
        <taxon>Diptera</taxon>
        <taxon>Brachycera</taxon>
        <taxon>Muscomorpha</taxon>
        <taxon>Tephritoidea</taxon>
        <taxon>Tephritidae</taxon>
        <taxon>Ceratitis</taxon>
        <taxon>Ceratitis</taxon>
    </lineage>
</organism>
<dbReference type="InterPro" id="IPR012317">
    <property type="entry name" value="Poly(ADP-ribose)pol_cat_dom"/>
</dbReference>
<comment type="catalytic activity">
    <reaction evidence="16">
        <text>NAD(+) + (ADP-D-ribosyl)n-acceptor = nicotinamide + (ADP-D-ribosyl)n+1-acceptor + H(+).</text>
        <dbReference type="EC" id="2.4.2.30"/>
    </reaction>
</comment>
<dbReference type="InterPro" id="IPR036957">
    <property type="entry name" value="Znf_PARP_sf"/>
</dbReference>
<dbReference type="Pfam" id="PF02877">
    <property type="entry name" value="PARP_reg"/>
    <property type="match status" value="1"/>
</dbReference>
<dbReference type="SMART" id="SM01336">
    <property type="entry name" value="zf-PARP"/>
    <property type="match status" value="2"/>
</dbReference>
<dbReference type="GO" id="GO:0003950">
    <property type="term" value="F:NAD+ poly-ADP-ribosyltransferase activity"/>
    <property type="evidence" value="ECO:0007669"/>
    <property type="project" value="UniProtKB-UniRule"/>
</dbReference>
<dbReference type="PANTHER" id="PTHR10459">
    <property type="entry name" value="DNA LIGASE"/>
    <property type="match status" value="1"/>
</dbReference>
<dbReference type="PROSITE" id="PS52007">
    <property type="entry name" value="PADR1"/>
    <property type="match status" value="1"/>
</dbReference>
<evidence type="ECO:0000259" key="21">
    <source>
        <dbReference type="PROSITE" id="PS51059"/>
    </source>
</evidence>
<evidence type="ECO:0000256" key="5">
    <source>
        <dbReference type="ARBA" id="ARBA00022679"/>
    </source>
</evidence>
<proteinExistence type="evidence at transcript level"/>
<evidence type="ECO:0000256" key="11">
    <source>
        <dbReference type="ARBA" id="ARBA00022833"/>
    </source>
</evidence>
<dbReference type="GO" id="GO:0140806">
    <property type="term" value="F:NAD+-protein-aspartate ADP-ribosyltransferase activity"/>
    <property type="evidence" value="ECO:0007669"/>
    <property type="project" value="RHEA"/>
</dbReference>
<protein>
    <recommendedName>
        <fullName evidence="17 18">Poly [ADP-ribose] polymerase</fullName>
        <shortName evidence="18">PARP</shortName>
        <ecNumber evidence="18">2.4.2.-</ecNumber>
    </recommendedName>
</protein>
<dbReference type="GO" id="GO:0016779">
    <property type="term" value="F:nucleotidyltransferase activity"/>
    <property type="evidence" value="ECO:0007669"/>
    <property type="project" value="UniProtKB-KW"/>
</dbReference>
<dbReference type="PROSITE" id="PS51977">
    <property type="entry name" value="WGR"/>
    <property type="match status" value="1"/>
</dbReference>
<evidence type="ECO:0000256" key="2">
    <source>
        <dbReference type="ARBA" id="ARBA00000459"/>
    </source>
</evidence>
<dbReference type="Gene3D" id="3.40.50.10190">
    <property type="entry name" value="BRCT domain"/>
    <property type="match status" value="1"/>
</dbReference>
<gene>
    <name evidence="24" type="primary">PARP</name>
</gene>
<evidence type="ECO:0000313" key="24">
    <source>
        <dbReference type="EMBL" id="JAB97258.1"/>
    </source>
</evidence>
<evidence type="ECO:0000256" key="17">
    <source>
        <dbReference type="ARBA" id="ARBA00071874"/>
    </source>
</evidence>
<reference evidence="24" key="1">
    <citation type="submission" date="2013-07" db="EMBL/GenBank/DDBJ databases">
        <authorList>
            <person name="Geib S."/>
        </authorList>
    </citation>
    <scope>NUCLEOTIDE SEQUENCE</scope>
</reference>
<dbReference type="InterPro" id="IPR036930">
    <property type="entry name" value="WGR_dom_sf"/>
</dbReference>
<dbReference type="Pfam" id="PF21728">
    <property type="entry name" value="PADR1_N"/>
    <property type="match status" value="1"/>
</dbReference>
<dbReference type="GO" id="GO:0006302">
    <property type="term" value="P:double-strand break repair"/>
    <property type="evidence" value="ECO:0007669"/>
    <property type="project" value="TreeGrafter"/>
</dbReference>
<dbReference type="GO" id="GO:0008270">
    <property type="term" value="F:zinc ion binding"/>
    <property type="evidence" value="ECO:0007669"/>
    <property type="project" value="UniProtKB-KW"/>
</dbReference>
<feature type="non-terminal residue" evidence="24">
    <location>
        <position position="1"/>
    </location>
</feature>
<dbReference type="SUPFAM" id="SSF56399">
    <property type="entry name" value="ADP-ribosylation"/>
    <property type="match status" value="1"/>
</dbReference>
<evidence type="ECO:0000256" key="3">
    <source>
        <dbReference type="ARBA" id="ARBA00004123"/>
    </source>
</evidence>
<dbReference type="SMART" id="SM01335">
    <property type="entry name" value="PADR1"/>
    <property type="match status" value="1"/>
</dbReference>
<dbReference type="Gene3D" id="3.30.1740.10">
    <property type="entry name" value="Zinc finger, PARP-type"/>
    <property type="match status" value="2"/>
</dbReference>
<dbReference type="PROSITE" id="PS50064">
    <property type="entry name" value="ZF_PARP_2"/>
    <property type="match status" value="2"/>
</dbReference>
<evidence type="ECO:0000259" key="23">
    <source>
        <dbReference type="PROSITE" id="PS51977"/>
    </source>
</evidence>
<dbReference type="Pfam" id="PF08063">
    <property type="entry name" value="Zn_ribbon_PADR1"/>
    <property type="match status" value="1"/>
</dbReference>
<evidence type="ECO:0000256" key="7">
    <source>
        <dbReference type="ARBA" id="ARBA00022723"/>
    </source>
</evidence>
<comment type="catalytic activity">
    <reaction evidence="1">
        <text>L-aspartyl-[protein] + NAD(+) = 4-O-(ADP-D-ribosyl)-L-aspartyl-[protein] + nicotinamide</text>
        <dbReference type="Rhea" id="RHEA:54424"/>
        <dbReference type="Rhea" id="RHEA-COMP:9867"/>
        <dbReference type="Rhea" id="RHEA-COMP:13832"/>
        <dbReference type="ChEBI" id="CHEBI:17154"/>
        <dbReference type="ChEBI" id="CHEBI:29961"/>
        <dbReference type="ChEBI" id="CHEBI:57540"/>
        <dbReference type="ChEBI" id="CHEBI:138102"/>
    </reaction>
</comment>
<dbReference type="FunFam" id="1.20.142.10:FF:000001">
    <property type="entry name" value="Poly [ADP-ribose] polymerase"/>
    <property type="match status" value="1"/>
</dbReference>
<dbReference type="EC" id="2.4.2.-" evidence="18"/>
<dbReference type="PANTHER" id="PTHR10459:SF60">
    <property type="entry name" value="POLY [ADP-RIBOSE] POLYMERASE 2"/>
    <property type="match status" value="1"/>
</dbReference>
<comment type="catalytic activity">
    <reaction evidence="2">
        <text>L-glutamyl-[protein] + NAD(+) = 5-O-(ADP-D-ribosyl)-L-glutamyl-[protein] + nicotinamide</text>
        <dbReference type="Rhea" id="RHEA:58224"/>
        <dbReference type="Rhea" id="RHEA-COMP:10208"/>
        <dbReference type="Rhea" id="RHEA-COMP:15089"/>
        <dbReference type="ChEBI" id="CHEBI:17154"/>
        <dbReference type="ChEBI" id="CHEBI:29973"/>
        <dbReference type="ChEBI" id="CHEBI:57540"/>
        <dbReference type="ChEBI" id="CHEBI:142540"/>
    </reaction>
</comment>
<dbReference type="SUPFAM" id="SSF47587">
    <property type="entry name" value="Domain of poly(ADP-ribose) polymerase"/>
    <property type="match status" value="1"/>
</dbReference>
<feature type="region of interest" description="Disordered" evidence="19">
    <location>
        <begin position="114"/>
        <end position="134"/>
    </location>
</feature>
<evidence type="ECO:0000256" key="18">
    <source>
        <dbReference type="RuleBase" id="RU362114"/>
    </source>
</evidence>
<keyword evidence="5 18" id="KW-0808">Transferase</keyword>
<evidence type="ECO:0000256" key="13">
    <source>
        <dbReference type="ARBA" id="ARBA00023125"/>
    </source>
</evidence>
<dbReference type="InterPro" id="IPR036420">
    <property type="entry name" value="BRCT_dom_sf"/>
</dbReference>
<dbReference type="FunFam" id="3.90.228.10:FF:000002">
    <property type="entry name" value="Poly [ADP-ribose] polymerase"/>
    <property type="match status" value="1"/>
</dbReference>
<keyword evidence="11" id="KW-0862">Zinc</keyword>
<evidence type="ECO:0000259" key="22">
    <source>
        <dbReference type="PROSITE" id="PS51060"/>
    </source>
</evidence>
<dbReference type="GO" id="GO:0140807">
    <property type="term" value="F:NAD+-protein-glutamate ADP-ribosyltransferase activity"/>
    <property type="evidence" value="ECO:0007669"/>
    <property type="project" value="RHEA"/>
</dbReference>
<dbReference type="CDD" id="cd17747">
    <property type="entry name" value="BRCT_PARP1"/>
    <property type="match status" value="1"/>
</dbReference>
<feature type="domain" description="PARP alpha-helical" evidence="22">
    <location>
        <begin position="676"/>
        <end position="793"/>
    </location>
</feature>
<evidence type="ECO:0000259" key="20">
    <source>
        <dbReference type="PROSITE" id="PS50064"/>
    </source>
</evidence>
<dbReference type="InterPro" id="IPR050800">
    <property type="entry name" value="ARTD/PARP"/>
</dbReference>
<keyword evidence="14" id="KW-0539">Nucleus</keyword>
<dbReference type="InterPro" id="IPR036616">
    <property type="entry name" value="Poly(ADP-ribose)pol_reg_dom_sf"/>
</dbReference>
<dbReference type="GO" id="GO:0005730">
    <property type="term" value="C:nucleolus"/>
    <property type="evidence" value="ECO:0007669"/>
    <property type="project" value="TreeGrafter"/>
</dbReference>
<dbReference type="GO" id="GO:0051287">
    <property type="term" value="F:NAD binding"/>
    <property type="evidence" value="ECO:0007669"/>
    <property type="project" value="InterPro"/>
</dbReference>
<dbReference type="Pfam" id="PF00644">
    <property type="entry name" value="PARP"/>
    <property type="match status" value="1"/>
</dbReference>
<dbReference type="GO" id="GO:0070212">
    <property type="term" value="P:protein poly-ADP-ribosylation"/>
    <property type="evidence" value="ECO:0007669"/>
    <property type="project" value="TreeGrafter"/>
</dbReference>
<keyword evidence="4 18" id="KW-0328">Glycosyltransferase</keyword>
<sequence>PRNSFKFHKFVLTEIDILIISVCICGFIMDIELPYKAEYAKSGRASCKMCKSSIAQGTLRLAAMVQSAFHDGKQPLWFHEDCFFKKQRPSAVGDIDNFENMRFEDQQRIKLKVDNPSDSSAATSSKKGKKRSADDSTLKDFGVEYAKSSRSSCRGCEQKILKDQVRIRKTAYDTEVGMKYGGQPLWHHVECFAQLRNELGWLQKGDCLPGYKSLKKEDQSDILKFLPYAPEALKSESGFVVKKAKVEPDIKTEEEHIHKLIENQSKRVFKIRDLVEGQMNKKDIISLLEHNNQEPVNGDSEKLLNQVSDMLVFGALSPCPQCNGREILFSKSGYLCNGQLTEWTKCTNLLKEPERKPCKIPKKIKEEYSFLSDVRNKTENRVIKYNPPSATVISKTIKAKVEVEPTEPKVKRERPPLYKLNFACIGLKEVEKSLKARVNKLGGEISTKLNEHTAAVFSSKSEVENLGSRMRKAKELGVHIIPVDYLDLVEKSPSNAINYISSTAISDWGTDPNSRILQEDVKSSKSKSIYTKSVAKSMTLKIKDGSAVDPESGLQDIAHVYLDGNTKYSIVLGLTDIQRNKNSFYKLQLLEGDLKNKYWVFRSWGRIGTTIGDHKLESFGNLIEAKQSFHQVYLDKSGNDFKDRNNFVKVPGRMYPIEIDYEDEKKVEDPKKCKIKSKLNSSVQSLVKLLFDIEEMKKTMMLFDLDMEKMPLGKLSKRQIQSAYKVLTEIYDLIQQNSNKVNFIDATNRFYTLIPHNFGVQSPPILDTIEEVEKHRQVLDSLLEIEYAYSLLQAEDEEENLNPLDKHYEQLKIKLETIDKSSEEFKLLEKYVENTHGETHNMYKLEIVDVFKVVRQGEARRYKPFKKLNNRKLLWHGSRLTNFAGILSHGLKIAPPEAPVTGYMFGKGIYFADMVTKSANYCCTTSKDNTGLMLLSEVALGDMMECTSAKYVTKLPPNKHSTLGRGRMMPDPKESYIREDGVEIPLGKPITDTSLKSSLLYNEYIVYDVAQVNIQYLFRMNFKYGI</sequence>